<dbReference type="AlphaFoldDB" id="A0A813X493"/>
<accession>A0A813X493</accession>
<dbReference type="InterPro" id="IPR011993">
    <property type="entry name" value="PH-like_dom_sf"/>
</dbReference>
<dbReference type="PANTHER" id="PTHR21642:SF6">
    <property type="entry name" value="CEREBRAL CAVERNOUS MALFORMATIONS 2 HARMONIN-HOMOLOGY DOMAIN-CONTAINING PROTEIN"/>
    <property type="match status" value="1"/>
</dbReference>
<comment type="caution">
    <text evidence="3">The sequence shown here is derived from an EMBL/GenBank/DDBJ whole genome shotgun (WGS) entry which is preliminary data.</text>
</comment>
<gene>
    <name evidence="3" type="ORF">OXX778_LOCUS9533</name>
</gene>
<dbReference type="Gene3D" id="1.20.1160.20">
    <property type="match status" value="1"/>
</dbReference>
<dbReference type="EMBL" id="CAJNOC010001415">
    <property type="protein sequence ID" value="CAF0862985.1"/>
    <property type="molecule type" value="Genomic_DNA"/>
</dbReference>
<dbReference type="Pfam" id="PF16545">
    <property type="entry name" value="CCM2_C"/>
    <property type="match status" value="1"/>
</dbReference>
<organism evidence="3 4">
    <name type="scientific">Brachionus calyciflorus</name>
    <dbReference type="NCBI Taxonomy" id="104777"/>
    <lineage>
        <taxon>Eukaryota</taxon>
        <taxon>Metazoa</taxon>
        <taxon>Spiralia</taxon>
        <taxon>Gnathifera</taxon>
        <taxon>Rotifera</taxon>
        <taxon>Eurotatoria</taxon>
        <taxon>Monogononta</taxon>
        <taxon>Pseudotrocha</taxon>
        <taxon>Ploima</taxon>
        <taxon>Brachionidae</taxon>
        <taxon>Brachionus</taxon>
    </lineage>
</organism>
<dbReference type="PANTHER" id="PTHR21642">
    <property type="entry name" value="CEREBRAL CAVERNOUS MALFORMATIONS PROTEIN 2 HOMOLOG"/>
    <property type="match status" value="1"/>
</dbReference>
<protein>
    <recommendedName>
        <fullName evidence="2">Cerebral cavernous malformations 2 harmonin-homology domain-containing protein</fullName>
    </recommendedName>
</protein>
<dbReference type="OrthoDB" id="5828470at2759"/>
<comment type="similarity">
    <text evidence="1">Belongs to the CCM2 family.</text>
</comment>
<keyword evidence="4" id="KW-1185">Reference proteome</keyword>
<dbReference type="Gene3D" id="2.30.29.30">
    <property type="entry name" value="Pleckstrin-homology domain (PH domain)/Phosphotyrosine-binding domain (PTB)"/>
    <property type="match status" value="1"/>
</dbReference>
<name>A0A813X493_9BILA</name>
<sequence length="353" mass="41111">MNKVNLKTNINQRRQLKNHNLELMLTSSEYLLEDFVELEAQYIGHLAQVSKKFDITNKIILLNLMKDAQSQSILPKILTRANDSIFRINAYILEILNRDTEKMIHGIPVHNISNICYAKETENSHIIAVQHGDTYQQNEFFNVLLLVVNSKNEAENICQLLKRCFEVLYIERTMSLLDQVVGDETMSHCSSSVSVVARRNRMNRNHNIKLKNFDDVKSIISLKINNSTDKKDLKKEHTRSESLNDSAYETIEDFINQLRRELNKKEYEAFGLALAQWQKGEQFDKFCMKALEIVGYNRIHIFIGLKPFVPKDNLEWFKNFLKVNYDEQLYSAESFNSDSSFDSDSIPETLVKI</sequence>
<proteinExistence type="inferred from homology"/>
<evidence type="ECO:0000313" key="3">
    <source>
        <dbReference type="EMBL" id="CAF0862985.1"/>
    </source>
</evidence>
<dbReference type="Proteomes" id="UP000663879">
    <property type="component" value="Unassembled WGS sequence"/>
</dbReference>
<dbReference type="InterPro" id="IPR032375">
    <property type="entry name" value="CCM2_C"/>
</dbReference>
<evidence type="ECO:0000259" key="2">
    <source>
        <dbReference type="Pfam" id="PF16545"/>
    </source>
</evidence>
<dbReference type="InterPro" id="IPR026159">
    <property type="entry name" value="Malcavernin"/>
</dbReference>
<evidence type="ECO:0000313" key="4">
    <source>
        <dbReference type="Proteomes" id="UP000663879"/>
    </source>
</evidence>
<dbReference type="SUPFAM" id="SSF50729">
    <property type="entry name" value="PH domain-like"/>
    <property type="match status" value="1"/>
</dbReference>
<reference evidence="3" key="1">
    <citation type="submission" date="2021-02" db="EMBL/GenBank/DDBJ databases">
        <authorList>
            <person name="Nowell W R."/>
        </authorList>
    </citation>
    <scope>NUCLEOTIDE SEQUENCE</scope>
    <source>
        <strain evidence="3">Ploen Becks lab</strain>
    </source>
</reference>
<evidence type="ECO:0000256" key="1">
    <source>
        <dbReference type="ARBA" id="ARBA00010822"/>
    </source>
</evidence>
<feature type="domain" description="Cerebral cavernous malformations 2 harmonin-homology" evidence="2">
    <location>
        <begin position="244"/>
        <end position="322"/>
    </location>
</feature>